<name>A0A6V2II40_9STRA</name>
<evidence type="ECO:0000313" key="2">
    <source>
        <dbReference type="EMBL" id="CAE4624954.1"/>
    </source>
</evidence>
<reference evidence="1" key="1">
    <citation type="submission" date="2021-01" db="EMBL/GenBank/DDBJ databases">
        <authorList>
            <person name="Corre E."/>
            <person name="Pelletier E."/>
            <person name="Niang G."/>
            <person name="Scheremetjew M."/>
            <person name="Finn R."/>
            <person name="Kale V."/>
            <person name="Holt S."/>
            <person name="Cochrane G."/>
            <person name="Meng A."/>
            <person name="Brown T."/>
            <person name="Cohen L."/>
        </authorList>
    </citation>
    <scope>NUCLEOTIDE SEQUENCE</scope>
    <source>
        <strain evidence="1">GSO104</strain>
    </source>
</reference>
<evidence type="ECO:0008006" key="3">
    <source>
        <dbReference type="Google" id="ProtNLM"/>
    </source>
</evidence>
<dbReference type="AlphaFoldDB" id="A0A6V2II40"/>
<sequence>MFGAEATETMWITDCVSKEYYQTRAENCGAVYISKMYITTFDENNNQKQIYVGISFDVEGQSFCSKIMMVAMGWMMVGETKKALQKDLEDIKCIAEEKEKSSPGP</sequence>
<protein>
    <recommendedName>
        <fullName evidence="3">VASt domain-containing protein</fullName>
    </recommendedName>
</protein>
<dbReference type="EMBL" id="HBNS01030872">
    <property type="protein sequence ID" value="CAE4624952.1"/>
    <property type="molecule type" value="Transcribed_RNA"/>
</dbReference>
<evidence type="ECO:0000313" key="1">
    <source>
        <dbReference type="EMBL" id="CAE4624952.1"/>
    </source>
</evidence>
<gene>
    <name evidence="1" type="ORF">DBRI00130_LOCUS24217</name>
    <name evidence="2" type="ORF">DBRI00130_LOCUS24218</name>
</gene>
<organism evidence="1">
    <name type="scientific">Ditylum brightwellii</name>
    <dbReference type="NCBI Taxonomy" id="49249"/>
    <lineage>
        <taxon>Eukaryota</taxon>
        <taxon>Sar</taxon>
        <taxon>Stramenopiles</taxon>
        <taxon>Ochrophyta</taxon>
        <taxon>Bacillariophyta</taxon>
        <taxon>Mediophyceae</taxon>
        <taxon>Lithodesmiophycidae</taxon>
        <taxon>Lithodesmiales</taxon>
        <taxon>Lithodesmiaceae</taxon>
        <taxon>Ditylum</taxon>
    </lineage>
</organism>
<dbReference type="EMBL" id="HBNS01030874">
    <property type="protein sequence ID" value="CAE4624954.1"/>
    <property type="molecule type" value="Transcribed_RNA"/>
</dbReference>
<accession>A0A6V2II40</accession>
<proteinExistence type="predicted"/>